<reference evidence="2 3" key="1">
    <citation type="journal article" date="2020" name="Mol. Biol. Evol.">
        <title>Distinct Expression and Methylation Patterns for Genes with Different Fates following a Single Whole-Genome Duplication in Flowering Plants.</title>
        <authorList>
            <person name="Shi T."/>
            <person name="Rahmani R.S."/>
            <person name="Gugger P.F."/>
            <person name="Wang M."/>
            <person name="Li H."/>
            <person name="Zhang Y."/>
            <person name="Li Z."/>
            <person name="Wang Q."/>
            <person name="Van de Peer Y."/>
            <person name="Marchal K."/>
            <person name="Chen J."/>
        </authorList>
    </citation>
    <scope>NUCLEOTIDE SEQUENCE [LARGE SCALE GENOMIC DNA]</scope>
    <source>
        <tissue evidence="2">Leaf</tissue>
    </source>
</reference>
<comment type="caution">
    <text evidence="2">The sequence shown here is derived from an EMBL/GenBank/DDBJ whole genome shotgun (WGS) entry which is preliminary data.</text>
</comment>
<evidence type="ECO:0000313" key="3">
    <source>
        <dbReference type="Proteomes" id="UP000607653"/>
    </source>
</evidence>
<evidence type="ECO:0000259" key="1">
    <source>
        <dbReference type="Pfam" id="PF14392"/>
    </source>
</evidence>
<accession>A0A822XS07</accession>
<organism evidence="2 3">
    <name type="scientific">Nelumbo nucifera</name>
    <name type="common">Sacred lotus</name>
    <dbReference type="NCBI Taxonomy" id="4432"/>
    <lineage>
        <taxon>Eukaryota</taxon>
        <taxon>Viridiplantae</taxon>
        <taxon>Streptophyta</taxon>
        <taxon>Embryophyta</taxon>
        <taxon>Tracheophyta</taxon>
        <taxon>Spermatophyta</taxon>
        <taxon>Magnoliopsida</taxon>
        <taxon>Proteales</taxon>
        <taxon>Nelumbonaceae</taxon>
        <taxon>Nelumbo</taxon>
    </lineage>
</organism>
<dbReference type="InterPro" id="IPR040256">
    <property type="entry name" value="At4g02000-like"/>
</dbReference>
<dbReference type="Proteomes" id="UP000607653">
    <property type="component" value="Unassembled WGS sequence"/>
</dbReference>
<gene>
    <name evidence="2" type="ORF">HUJ06_024590</name>
</gene>
<dbReference type="EMBL" id="DUZY01000001">
    <property type="protein sequence ID" value="DAD23127.1"/>
    <property type="molecule type" value="Genomic_DNA"/>
</dbReference>
<protein>
    <recommendedName>
        <fullName evidence="1">Zinc knuckle CX2CX4HX4C domain-containing protein</fullName>
    </recommendedName>
</protein>
<feature type="domain" description="Zinc knuckle CX2CX4HX4C" evidence="1">
    <location>
        <begin position="58"/>
        <end position="94"/>
    </location>
</feature>
<proteinExistence type="predicted"/>
<keyword evidence="3" id="KW-1185">Reference proteome</keyword>
<dbReference type="PANTHER" id="PTHR31286:SF180">
    <property type="entry name" value="OS10G0362600 PROTEIN"/>
    <property type="match status" value="1"/>
</dbReference>
<evidence type="ECO:0000313" key="2">
    <source>
        <dbReference type="EMBL" id="DAD23127.1"/>
    </source>
</evidence>
<dbReference type="PANTHER" id="PTHR31286">
    <property type="entry name" value="GLYCINE-RICH CELL WALL STRUCTURAL PROTEIN 1.8-LIKE"/>
    <property type="match status" value="1"/>
</dbReference>
<sequence length="165" mass="18944">MHDIPRRFISDYNYKLLASAAGKVLPENEDIKNSTPTRGKIVRLKLEVDLHKPLFKGLVLNNGSEPIWVHFTYEGLTKLCVYYGLVGHSWKKCRQISPEDSLEQNANELEDCGLDSPGEWLRAKFKPDKPLKYPDLRKGYSPCKQLALVQKLDEDSKEESRAKKK</sequence>
<dbReference type="Pfam" id="PF14392">
    <property type="entry name" value="zf-CCHC_4"/>
    <property type="match status" value="1"/>
</dbReference>
<name>A0A822XS07_NELNU</name>
<dbReference type="AlphaFoldDB" id="A0A822XS07"/>
<dbReference type="InterPro" id="IPR025836">
    <property type="entry name" value="Zn_knuckle_CX2CX4HX4C"/>
</dbReference>